<name>A0A1C3PG12_9ACTN</name>
<evidence type="ECO:0000313" key="2">
    <source>
        <dbReference type="EMBL" id="SBW28771.1"/>
    </source>
</evidence>
<sequence length="79" mass="8856">MYVVGVEPTFAGRGLGRTLTLIGLHHLRDRGLATAMLYVDDTNRPAVRLYEGLGFSRYSCDISYLRKPGVQIESRPDRS</sequence>
<dbReference type="AlphaFoldDB" id="A0A1C3PG12"/>
<dbReference type="EMBL" id="FLUV01002468">
    <property type="protein sequence ID" value="SBW28771.1"/>
    <property type="molecule type" value="Genomic_DNA"/>
</dbReference>
<keyword evidence="3" id="KW-1185">Reference proteome</keyword>
<dbReference type="InterPro" id="IPR013653">
    <property type="entry name" value="GCN5-like_dom"/>
</dbReference>
<reference evidence="3" key="1">
    <citation type="submission" date="2016-02" db="EMBL/GenBank/DDBJ databases">
        <authorList>
            <person name="Wibberg D."/>
        </authorList>
    </citation>
    <scope>NUCLEOTIDE SEQUENCE [LARGE SCALE GENOMIC DNA]</scope>
</reference>
<protein>
    <recommendedName>
        <fullName evidence="1">N-acetyltransferase domain-containing protein</fullName>
    </recommendedName>
</protein>
<dbReference type="PROSITE" id="PS51186">
    <property type="entry name" value="GNAT"/>
    <property type="match status" value="1"/>
</dbReference>
<evidence type="ECO:0000313" key="3">
    <source>
        <dbReference type="Proteomes" id="UP000199013"/>
    </source>
</evidence>
<proteinExistence type="predicted"/>
<dbReference type="Gene3D" id="3.40.630.30">
    <property type="match status" value="1"/>
</dbReference>
<dbReference type="InterPro" id="IPR016181">
    <property type="entry name" value="Acyl_CoA_acyltransferase"/>
</dbReference>
<feature type="domain" description="N-acetyltransferase" evidence="1">
    <location>
        <begin position="1"/>
        <end position="77"/>
    </location>
</feature>
<dbReference type="GO" id="GO:0016747">
    <property type="term" value="F:acyltransferase activity, transferring groups other than amino-acyl groups"/>
    <property type="evidence" value="ECO:0007669"/>
    <property type="project" value="InterPro"/>
</dbReference>
<dbReference type="InterPro" id="IPR000182">
    <property type="entry name" value="GNAT_dom"/>
</dbReference>
<gene>
    <name evidence="2" type="ORF">FDG2_5973</name>
</gene>
<accession>A0A1C3PG12</accession>
<dbReference type="Proteomes" id="UP000199013">
    <property type="component" value="Unassembled WGS sequence"/>
</dbReference>
<organism evidence="2 3">
    <name type="scientific">Candidatus Protofrankia californiensis</name>
    <dbReference type="NCBI Taxonomy" id="1839754"/>
    <lineage>
        <taxon>Bacteria</taxon>
        <taxon>Bacillati</taxon>
        <taxon>Actinomycetota</taxon>
        <taxon>Actinomycetes</taxon>
        <taxon>Frankiales</taxon>
        <taxon>Frankiaceae</taxon>
        <taxon>Protofrankia</taxon>
    </lineage>
</organism>
<dbReference type="Pfam" id="PF08445">
    <property type="entry name" value="FR47"/>
    <property type="match status" value="1"/>
</dbReference>
<evidence type="ECO:0000259" key="1">
    <source>
        <dbReference type="PROSITE" id="PS51186"/>
    </source>
</evidence>
<dbReference type="SUPFAM" id="SSF55729">
    <property type="entry name" value="Acyl-CoA N-acyltransferases (Nat)"/>
    <property type="match status" value="1"/>
</dbReference>